<proteinExistence type="predicted"/>
<reference evidence="1 2" key="1">
    <citation type="submission" date="2016-09" db="EMBL/GenBank/DDBJ databases">
        <authorList>
            <person name="Doonan J."/>
            <person name="Pachebat J.A."/>
            <person name="Golyshin P.N."/>
            <person name="Denman S."/>
            <person name="Mcdonald J.E."/>
        </authorList>
    </citation>
    <scope>NUCLEOTIDE SEQUENCE [LARGE SCALE GENOMIC DNA]</scope>
    <source>
        <strain evidence="1 2">NCPPB 3934</strain>
    </source>
</reference>
<accession>A0A421DNV3</accession>
<protein>
    <recommendedName>
        <fullName evidence="3">Rha family transcriptional regulator</fullName>
    </recommendedName>
</protein>
<sequence length="140" mass="16189">MNRNQLVKLIHVAKRDRKLDDDTYRQFLINYAGVNSTKDMTDQQLQQVLDAMKQLGFKVKSAKPHKITATDAQSKKIRALWLEMADEGYIRDSSERAINAYAHRITGVGRLDWLSTDQASRVIESLKKWQARERKAQSVE</sequence>
<dbReference type="RefSeq" id="WP_121575048.1">
    <property type="nucleotide sequence ID" value="NZ_MJLZ01000020.1"/>
</dbReference>
<dbReference type="InterPro" id="IPR009363">
    <property type="entry name" value="Phage_Mu_Gp16"/>
</dbReference>
<evidence type="ECO:0000313" key="1">
    <source>
        <dbReference type="EMBL" id="RLM23704.1"/>
    </source>
</evidence>
<evidence type="ECO:0000313" key="2">
    <source>
        <dbReference type="Proteomes" id="UP000285648"/>
    </source>
</evidence>
<evidence type="ECO:0008006" key="3">
    <source>
        <dbReference type="Google" id="ProtNLM"/>
    </source>
</evidence>
<comment type="caution">
    <text evidence="1">The sequence shown here is derived from an EMBL/GenBank/DDBJ whole genome shotgun (WGS) entry which is preliminary data.</text>
</comment>
<gene>
    <name evidence="1" type="ORF">BIY29_10020</name>
</gene>
<dbReference type="EMBL" id="MJLZ01000020">
    <property type="protein sequence ID" value="RLM23704.1"/>
    <property type="molecule type" value="Genomic_DNA"/>
</dbReference>
<keyword evidence="2" id="KW-1185">Reference proteome</keyword>
<dbReference type="AlphaFoldDB" id="A0A421DNV3"/>
<dbReference type="Proteomes" id="UP000285648">
    <property type="component" value="Unassembled WGS sequence"/>
</dbReference>
<name>A0A421DNV3_9GAMM</name>
<dbReference type="OrthoDB" id="7360086at2"/>
<dbReference type="Pfam" id="PF06252">
    <property type="entry name" value="GemA"/>
    <property type="match status" value="1"/>
</dbReference>
<organism evidence="1 2">
    <name type="scientific">Brenneria alni</name>
    <dbReference type="NCBI Taxonomy" id="71656"/>
    <lineage>
        <taxon>Bacteria</taxon>
        <taxon>Pseudomonadati</taxon>
        <taxon>Pseudomonadota</taxon>
        <taxon>Gammaproteobacteria</taxon>
        <taxon>Enterobacterales</taxon>
        <taxon>Pectobacteriaceae</taxon>
        <taxon>Brenneria</taxon>
    </lineage>
</organism>